<dbReference type="SMART" id="SM00829">
    <property type="entry name" value="PKS_ER"/>
    <property type="match status" value="1"/>
</dbReference>
<dbReference type="EC" id="1.1.1.2" evidence="9"/>
<comment type="subunit">
    <text evidence="3">Homodimer.</text>
</comment>
<dbReference type="InterPro" id="IPR013154">
    <property type="entry name" value="ADH-like_N"/>
</dbReference>
<comment type="caution">
    <text evidence="12">The sequence shown here is derived from an EMBL/GenBank/DDBJ whole genome shotgun (WGS) entry which is preliminary data.</text>
</comment>
<name>A0AA37L8T8_9PEZI</name>
<evidence type="ECO:0000256" key="6">
    <source>
        <dbReference type="ARBA" id="ARBA00022833"/>
    </source>
</evidence>
<dbReference type="EMBL" id="BQXU01000009">
    <property type="protein sequence ID" value="GKT44171.1"/>
    <property type="molecule type" value="Genomic_DNA"/>
</dbReference>
<keyword evidence="4" id="KW-0597">Phosphoprotein</keyword>
<evidence type="ECO:0000256" key="7">
    <source>
        <dbReference type="ARBA" id="ARBA00022857"/>
    </source>
</evidence>
<keyword evidence="5" id="KW-0479">Metal-binding</keyword>
<protein>
    <recommendedName>
        <fullName evidence="9">alcohol dehydrogenase (NADP(+))</fullName>
        <ecNumber evidence="9">1.1.1.2</ecNumber>
    </recommendedName>
</protein>
<dbReference type="SUPFAM" id="SSF50129">
    <property type="entry name" value="GroES-like"/>
    <property type="match status" value="1"/>
</dbReference>
<dbReference type="InterPro" id="IPR020843">
    <property type="entry name" value="ER"/>
</dbReference>
<dbReference type="PANTHER" id="PTHR42683">
    <property type="entry name" value="ALDEHYDE REDUCTASE"/>
    <property type="match status" value="1"/>
</dbReference>
<dbReference type="GO" id="GO:0006066">
    <property type="term" value="P:alcohol metabolic process"/>
    <property type="evidence" value="ECO:0007669"/>
    <property type="project" value="UniProtKB-ARBA"/>
</dbReference>
<dbReference type="RefSeq" id="XP_049126521.1">
    <property type="nucleotide sequence ID" value="XM_049270564.1"/>
</dbReference>
<dbReference type="AlphaFoldDB" id="A0AA37L8T8"/>
<dbReference type="Proteomes" id="UP001055115">
    <property type="component" value="Unassembled WGS sequence"/>
</dbReference>
<proteinExistence type="inferred from homology"/>
<dbReference type="InterPro" id="IPR011032">
    <property type="entry name" value="GroES-like_sf"/>
</dbReference>
<evidence type="ECO:0000256" key="2">
    <source>
        <dbReference type="ARBA" id="ARBA00008072"/>
    </source>
</evidence>
<evidence type="ECO:0000313" key="12">
    <source>
        <dbReference type="EMBL" id="GKT44171.1"/>
    </source>
</evidence>
<evidence type="ECO:0000256" key="4">
    <source>
        <dbReference type="ARBA" id="ARBA00022553"/>
    </source>
</evidence>
<comment type="cofactor">
    <cofactor evidence="1">
        <name>Zn(2+)</name>
        <dbReference type="ChEBI" id="CHEBI:29105"/>
    </cofactor>
</comment>
<dbReference type="Gene3D" id="3.90.180.10">
    <property type="entry name" value="Medium-chain alcohol dehydrogenases, catalytic domain"/>
    <property type="match status" value="1"/>
</dbReference>
<evidence type="ECO:0000256" key="10">
    <source>
        <dbReference type="ARBA" id="ARBA00050997"/>
    </source>
</evidence>
<keyword evidence="13" id="KW-1185">Reference proteome</keyword>
<reference evidence="12 13" key="1">
    <citation type="submission" date="2022-03" db="EMBL/GenBank/DDBJ databases">
        <title>Genome data of Colletotrichum spp.</title>
        <authorList>
            <person name="Utami Y.D."/>
            <person name="Hiruma K."/>
        </authorList>
    </citation>
    <scope>NUCLEOTIDE SEQUENCE [LARGE SCALE GENOMIC DNA]</scope>
    <source>
        <strain evidence="12 13">MAFF 239500</strain>
    </source>
</reference>
<dbReference type="GeneID" id="73325154"/>
<evidence type="ECO:0000256" key="1">
    <source>
        <dbReference type="ARBA" id="ARBA00001947"/>
    </source>
</evidence>
<feature type="domain" description="Enoyl reductase (ER)" evidence="11">
    <location>
        <begin position="21"/>
        <end position="341"/>
    </location>
</feature>
<comment type="catalytic activity">
    <reaction evidence="10">
        <text>a primary alcohol + NADP(+) = an aldehyde + NADPH + H(+)</text>
        <dbReference type="Rhea" id="RHEA:15937"/>
        <dbReference type="ChEBI" id="CHEBI:15378"/>
        <dbReference type="ChEBI" id="CHEBI:15734"/>
        <dbReference type="ChEBI" id="CHEBI:17478"/>
        <dbReference type="ChEBI" id="CHEBI:57783"/>
        <dbReference type="ChEBI" id="CHEBI:58349"/>
        <dbReference type="EC" id="1.1.1.2"/>
    </reaction>
    <physiologicalReaction direction="left-to-right" evidence="10">
        <dbReference type="Rhea" id="RHEA:15938"/>
    </physiologicalReaction>
    <physiologicalReaction direction="right-to-left" evidence="10">
        <dbReference type="Rhea" id="RHEA:15939"/>
    </physiologicalReaction>
</comment>
<evidence type="ECO:0000313" key="13">
    <source>
        <dbReference type="Proteomes" id="UP001055115"/>
    </source>
</evidence>
<keyword evidence="7" id="KW-0521">NADP</keyword>
<evidence type="ECO:0000256" key="8">
    <source>
        <dbReference type="ARBA" id="ARBA00023002"/>
    </source>
</evidence>
<organism evidence="12 13">
    <name type="scientific">Colletotrichum spaethianum</name>
    <dbReference type="NCBI Taxonomy" id="700344"/>
    <lineage>
        <taxon>Eukaryota</taxon>
        <taxon>Fungi</taxon>
        <taxon>Dikarya</taxon>
        <taxon>Ascomycota</taxon>
        <taxon>Pezizomycotina</taxon>
        <taxon>Sordariomycetes</taxon>
        <taxon>Hypocreomycetidae</taxon>
        <taxon>Glomerellales</taxon>
        <taxon>Glomerellaceae</taxon>
        <taxon>Colletotrichum</taxon>
        <taxon>Colletotrichum spaethianum species complex</taxon>
    </lineage>
</organism>
<accession>A0AA37L8T8</accession>
<evidence type="ECO:0000259" key="11">
    <source>
        <dbReference type="SMART" id="SM00829"/>
    </source>
</evidence>
<dbReference type="CDD" id="cd05283">
    <property type="entry name" value="CAD1"/>
    <property type="match status" value="1"/>
</dbReference>
<dbReference type="InterPro" id="IPR036291">
    <property type="entry name" value="NAD(P)-bd_dom_sf"/>
</dbReference>
<dbReference type="Pfam" id="PF00107">
    <property type="entry name" value="ADH_zinc_N"/>
    <property type="match status" value="1"/>
</dbReference>
<evidence type="ECO:0000256" key="3">
    <source>
        <dbReference type="ARBA" id="ARBA00011738"/>
    </source>
</evidence>
<keyword evidence="8" id="KW-0560">Oxidoreductase</keyword>
<dbReference type="Pfam" id="PF08240">
    <property type="entry name" value="ADH_N"/>
    <property type="match status" value="1"/>
</dbReference>
<dbReference type="InterPro" id="IPR013149">
    <property type="entry name" value="ADH-like_C"/>
</dbReference>
<keyword evidence="6" id="KW-0862">Zinc</keyword>
<sequence>MAATDYKFEGWVGLDEKSSEGNMVWQQYDPKPWEETDVDIQITHSGVCGSDIHVLRSGWGPAPTPSASATRSSAEGGIKVGDRVGVGAQSDSCLGRQGDCEPCATKNEQYCPKSVHTYGAFHYNGGKAMGGHAKYHRCPSHFVVKIPDGLESAYAAPMLCGGVTNHGCGPGKTVAVSGVGGLGHMAIMLAKALGADKVVGISRKADKRDEVLKMGADDYIATAEEGDWAKKYANTFDLVISTVSSSKVPMQDYLNLIKLDGSLVQVGMPDDGAYTIAPAPLVMRRVKFTGSLIGSPHEIREMWELAAKKGVKPWIQVRPMSEANQAIVDLEEGKARYRYVLQN</sequence>
<dbReference type="FunFam" id="3.40.50.720:FF:000158">
    <property type="entry name" value="Zinc-binding alcohol dehydrogenase"/>
    <property type="match status" value="1"/>
</dbReference>
<dbReference type="GO" id="GO:0046872">
    <property type="term" value="F:metal ion binding"/>
    <property type="evidence" value="ECO:0007669"/>
    <property type="project" value="UniProtKB-KW"/>
</dbReference>
<dbReference type="SUPFAM" id="SSF51735">
    <property type="entry name" value="NAD(P)-binding Rossmann-fold domains"/>
    <property type="match status" value="1"/>
</dbReference>
<evidence type="ECO:0000256" key="5">
    <source>
        <dbReference type="ARBA" id="ARBA00022723"/>
    </source>
</evidence>
<dbReference type="Gene3D" id="3.40.50.720">
    <property type="entry name" value="NAD(P)-binding Rossmann-like Domain"/>
    <property type="match status" value="1"/>
</dbReference>
<gene>
    <name evidence="12" type="ORF">ColSpa_04352</name>
</gene>
<dbReference type="InterPro" id="IPR047109">
    <property type="entry name" value="CAD-like"/>
</dbReference>
<comment type="similarity">
    <text evidence="2">Belongs to the zinc-containing alcohol dehydrogenase family.</text>
</comment>
<dbReference type="GO" id="GO:0008106">
    <property type="term" value="F:alcohol dehydrogenase (NADP+) activity"/>
    <property type="evidence" value="ECO:0007669"/>
    <property type="project" value="UniProtKB-EC"/>
</dbReference>
<evidence type="ECO:0000256" key="9">
    <source>
        <dbReference type="ARBA" id="ARBA00024074"/>
    </source>
</evidence>